<comment type="caution">
    <text evidence="1">The sequence shown here is derived from an EMBL/GenBank/DDBJ whole genome shotgun (WGS) entry which is preliminary data.</text>
</comment>
<name>A0ABW5PJG1_9BACL</name>
<organism evidence="1 2">
    <name type="scientific">Paenibacillus gansuensis</name>
    <dbReference type="NCBI Taxonomy" id="306542"/>
    <lineage>
        <taxon>Bacteria</taxon>
        <taxon>Bacillati</taxon>
        <taxon>Bacillota</taxon>
        <taxon>Bacilli</taxon>
        <taxon>Bacillales</taxon>
        <taxon>Paenibacillaceae</taxon>
        <taxon>Paenibacillus</taxon>
    </lineage>
</organism>
<dbReference type="Proteomes" id="UP001597541">
    <property type="component" value="Unassembled WGS sequence"/>
</dbReference>
<protein>
    <submittedName>
        <fullName evidence="1">CoF synthetase</fullName>
    </submittedName>
</protein>
<dbReference type="PANTHER" id="PTHR43845:SF1">
    <property type="entry name" value="BLR5969 PROTEIN"/>
    <property type="match status" value="1"/>
</dbReference>
<sequence length="412" mass="46626">MPARHVEHWNSVINRMASCLPWYQPWLLRAAQGASAGEGGLSGLPLITADVLEEHYYSEINLLHKRNDLYRYLTSGTSSGRRKAIYYTEADEENYLRIKLDVFRTILGEGVYRTALADMGTGHAEATALDVFRRLGMKAESVSFRLPVEQHLERLAEVRPEVLYTMPSILNRLLMESPDPSAYGIRHVVLVGEIAPPLWIQAAAERLGIGADQITDTYGSIEIGTIAYFSHEHGRYLFAEGIHAEGVQPEEIHPELEPLVHPDEQVLVLTSRVREAFPALRYVTYDIVRDLRPVTVGGEERQSFQSIVRRIGPDLKHGEKISVYDIENVVYRHLTDAGVRIKVTGNALHVLVYSNNVPGKVLEAIRLDLERHIPEIGHMISAGILERMEVTQGEREQSYDRFSIKNKKIIYE</sequence>
<gene>
    <name evidence="1" type="ORF">ACFSUF_23255</name>
</gene>
<dbReference type="Gene3D" id="3.40.50.12780">
    <property type="entry name" value="N-terminal domain of ligase-like"/>
    <property type="match status" value="1"/>
</dbReference>
<dbReference type="EMBL" id="JBHUME010000019">
    <property type="protein sequence ID" value="MFD2615324.1"/>
    <property type="molecule type" value="Genomic_DNA"/>
</dbReference>
<evidence type="ECO:0000313" key="1">
    <source>
        <dbReference type="EMBL" id="MFD2615324.1"/>
    </source>
</evidence>
<keyword evidence="2" id="KW-1185">Reference proteome</keyword>
<accession>A0ABW5PJG1</accession>
<dbReference type="PANTHER" id="PTHR43845">
    <property type="entry name" value="BLR5969 PROTEIN"/>
    <property type="match status" value="1"/>
</dbReference>
<proteinExistence type="predicted"/>
<dbReference type="SUPFAM" id="SSF56801">
    <property type="entry name" value="Acetyl-CoA synthetase-like"/>
    <property type="match status" value="1"/>
</dbReference>
<dbReference type="InterPro" id="IPR042099">
    <property type="entry name" value="ANL_N_sf"/>
</dbReference>
<dbReference type="RefSeq" id="WP_377607107.1">
    <property type="nucleotide sequence ID" value="NZ_JBHUME010000019.1"/>
</dbReference>
<evidence type="ECO:0000313" key="2">
    <source>
        <dbReference type="Proteomes" id="UP001597541"/>
    </source>
</evidence>
<reference evidence="2" key="1">
    <citation type="journal article" date="2019" name="Int. J. Syst. Evol. Microbiol.">
        <title>The Global Catalogue of Microorganisms (GCM) 10K type strain sequencing project: providing services to taxonomists for standard genome sequencing and annotation.</title>
        <authorList>
            <consortium name="The Broad Institute Genomics Platform"/>
            <consortium name="The Broad Institute Genome Sequencing Center for Infectious Disease"/>
            <person name="Wu L."/>
            <person name="Ma J."/>
        </authorList>
    </citation>
    <scope>NUCLEOTIDE SEQUENCE [LARGE SCALE GENOMIC DNA]</scope>
    <source>
        <strain evidence="2">KCTC 3950</strain>
    </source>
</reference>